<keyword evidence="3" id="KW-1185">Reference proteome</keyword>
<dbReference type="HOGENOM" id="CLU_2688430_0_0_1"/>
<dbReference type="AlphaFoldDB" id="A0A0C3CIN1"/>
<feature type="signal peptide" evidence="1">
    <location>
        <begin position="1"/>
        <end position="27"/>
    </location>
</feature>
<evidence type="ECO:0000313" key="3">
    <source>
        <dbReference type="Proteomes" id="UP000054321"/>
    </source>
</evidence>
<evidence type="ECO:0000256" key="1">
    <source>
        <dbReference type="SAM" id="SignalP"/>
    </source>
</evidence>
<name>A0A0C3CIN1_OIDMZ</name>
<dbReference type="EMBL" id="KN832879">
    <property type="protein sequence ID" value="KIM98863.1"/>
    <property type="molecule type" value="Genomic_DNA"/>
</dbReference>
<gene>
    <name evidence="2" type="ORF">OIDMADRAFT_19888</name>
</gene>
<accession>A0A0C3CIN1</accession>
<dbReference type="InParanoid" id="A0A0C3CIN1"/>
<protein>
    <submittedName>
        <fullName evidence="2">Uncharacterized protein</fullName>
    </submittedName>
</protein>
<sequence>MRRRSQTSVWVLEKLLGWAVVEKAVEAERELPGKCNEKDHNKHKYEQLRVSEGGKSIIGVPKAESQAYFSSWKL</sequence>
<keyword evidence="1" id="KW-0732">Signal</keyword>
<feature type="chain" id="PRO_5002176087" evidence="1">
    <location>
        <begin position="28"/>
        <end position="74"/>
    </location>
</feature>
<organism evidence="2 3">
    <name type="scientific">Oidiodendron maius (strain Zn)</name>
    <dbReference type="NCBI Taxonomy" id="913774"/>
    <lineage>
        <taxon>Eukaryota</taxon>
        <taxon>Fungi</taxon>
        <taxon>Dikarya</taxon>
        <taxon>Ascomycota</taxon>
        <taxon>Pezizomycotina</taxon>
        <taxon>Leotiomycetes</taxon>
        <taxon>Leotiomycetes incertae sedis</taxon>
        <taxon>Myxotrichaceae</taxon>
        <taxon>Oidiodendron</taxon>
    </lineage>
</organism>
<dbReference type="Proteomes" id="UP000054321">
    <property type="component" value="Unassembled WGS sequence"/>
</dbReference>
<reference evidence="2 3" key="1">
    <citation type="submission" date="2014-04" db="EMBL/GenBank/DDBJ databases">
        <authorList>
            <consortium name="DOE Joint Genome Institute"/>
            <person name="Kuo A."/>
            <person name="Martino E."/>
            <person name="Perotto S."/>
            <person name="Kohler A."/>
            <person name="Nagy L.G."/>
            <person name="Floudas D."/>
            <person name="Copeland A."/>
            <person name="Barry K.W."/>
            <person name="Cichocki N."/>
            <person name="Veneault-Fourrey C."/>
            <person name="LaButti K."/>
            <person name="Lindquist E.A."/>
            <person name="Lipzen A."/>
            <person name="Lundell T."/>
            <person name="Morin E."/>
            <person name="Murat C."/>
            <person name="Sun H."/>
            <person name="Tunlid A."/>
            <person name="Henrissat B."/>
            <person name="Grigoriev I.V."/>
            <person name="Hibbett D.S."/>
            <person name="Martin F."/>
            <person name="Nordberg H.P."/>
            <person name="Cantor M.N."/>
            <person name="Hua S.X."/>
        </authorList>
    </citation>
    <scope>NUCLEOTIDE SEQUENCE [LARGE SCALE GENOMIC DNA]</scope>
    <source>
        <strain evidence="2 3">Zn</strain>
    </source>
</reference>
<proteinExistence type="predicted"/>
<reference evidence="3" key="2">
    <citation type="submission" date="2015-01" db="EMBL/GenBank/DDBJ databases">
        <title>Evolutionary Origins and Diversification of the Mycorrhizal Mutualists.</title>
        <authorList>
            <consortium name="DOE Joint Genome Institute"/>
            <consortium name="Mycorrhizal Genomics Consortium"/>
            <person name="Kohler A."/>
            <person name="Kuo A."/>
            <person name="Nagy L.G."/>
            <person name="Floudas D."/>
            <person name="Copeland A."/>
            <person name="Barry K.W."/>
            <person name="Cichocki N."/>
            <person name="Veneault-Fourrey C."/>
            <person name="LaButti K."/>
            <person name="Lindquist E.A."/>
            <person name="Lipzen A."/>
            <person name="Lundell T."/>
            <person name="Morin E."/>
            <person name="Murat C."/>
            <person name="Riley R."/>
            <person name="Ohm R."/>
            <person name="Sun H."/>
            <person name="Tunlid A."/>
            <person name="Henrissat B."/>
            <person name="Grigoriev I.V."/>
            <person name="Hibbett D.S."/>
            <person name="Martin F."/>
        </authorList>
    </citation>
    <scope>NUCLEOTIDE SEQUENCE [LARGE SCALE GENOMIC DNA]</scope>
    <source>
        <strain evidence="3">Zn</strain>
    </source>
</reference>
<evidence type="ECO:0000313" key="2">
    <source>
        <dbReference type="EMBL" id="KIM98863.1"/>
    </source>
</evidence>